<evidence type="ECO:0000313" key="2">
    <source>
        <dbReference type="EMBL" id="RLT80685.1"/>
    </source>
</evidence>
<evidence type="ECO:0000313" key="4">
    <source>
        <dbReference type="Proteomes" id="UP000491181"/>
    </source>
</evidence>
<reference evidence="1 4" key="2">
    <citation type="journal article" date="2020" name="Microbiome">
        <title>Single-cell genomics of uncultured bacteria reveals dietary fiber responders in the mouse gut microbiota.</title>
        <authorList>
            <person name="Chijiiwa R."/>
            <person name="Hosokawa M."/>
            <person name="Kogawa M."/>
            <person name="Nishikawa Y."/>
            <person name="Ide K."/>
            <person name="Sakanashi C."/>
            <person name="Takahashi K."/>
            <person name="Takeyama H."/>
        </authorList>
    </citation>
    <scope>NUCLEOTIDE SEQUENCE [LARGE SCALE GENOMIC DNA]</scope>
    <source>
        <strain evidence="1">IMSAGC_001</strain>
    </source>
</reference>
<accession>A0A3L7Z5K0</accession>
<evidence type="ECO:0000313" key="1">
    <source>
        <dbReference type="EMBL" id="GFH88152.1"/>
    </source>
</evidence>
<sequence length="230" mass="26787">MRIIIVFFTIFLFASTDVSAQKKLFKEYRSECARLYDIEIIKPKGFKPIDKMVAFRVNERRNIGSFYRVALESGNKDCLILYPFFIKNSPHNIAKNMAYGEVKAALNLAPEEGEDMSMNQVDGKFVLARRKKRDDNERVIKFDTAHYMRVIAEDDMEKYFNADTVYVYDVPLLKPYKGIYKECIGINMVKRGHPSGMMKVLFMEGCDAKDKYLEHIFKSIRYSAIAPDYN</sequence>
<gene>
    <name evidence="2" type="ORF">D7Y07_06825</name>
    <name evidence="1" type="ORF">IMSAGC001_03593</name>
</gene>
<evidence type="ECO:0000313" key="3">
    <source>
        <dbReference type="Proteomes" id="UP000267159"/>
    </source>
</evidence>
<dbReference type="EMBL" id="RAZM01000015">
    <property type="protein sequence ID" value="RLT80685.1"/>
    <property type="molecule type" value="Genomic_DNA"/>
</dbReference>
<dbReference type="Proteomes" id="UP000267159">
    <property type="component" value="Unassembled WGS sequence"/>
</dbReference>
<proteinExistence type="predicted"/>
<dbReference type="OrthoDB" id="1038658at2"/>
<reference evidence="2 3" key="1">
    <citation type="submission" date="2018-09" db="EMBL/GenBank/DDBJ databases">
        <title>Murine metabolic-syndrome-specific gut microbial biobank.</title>
        <authorList>
            <person name="Liu C."/>
        </authorList>
    </citation>
    <scope>NUCLEOTIDE SEQUENCE [LARGE SCALE GENOMIC DNA]</scope>
    <source>
        <strain evidence="2 3">0.1X-D8-26</strain>
    </source>
</reference>
<protein>
    <submittedName>
        <fullName evidence="2">Uncharacterized protein</fullName>
    </submittedName>
</protein>
<organism evidence="2 3">
    <name type="scientific">Bacteroides acidifaciens</name>
    <dbReference type="NCBI Taxonomy" id="85831"/>
    <lineage>
        <taxon>Bacteria</taxon>
        <taxon>Pseudomonadati</taxon>
        <taxon>Bacteroidota</taxon>
        <taxon>Bacteroidia</taxon>
        <taxon>Bacteroidales</taxon>
        <taxon>Bacteroidaceae</taxon>
        <taxon>Bacteroides</taxon>
    </lineage>
</organism>
<dbReference type="RefSeq" id="WP_121765761.1">
    <property type="nucleotide sequence ID" value="NZ_BLLS01000163.1"/>
</dbReference>
<dbReference type="Proteomes" id="UP000491181">
    <property type="component" value="Unassembled WGS sequence"/>
</dbReference>
<comment type="caution">
    <text evidence="2">The sequence shown here is derived from an EMBL/GenBank/DDBJ whole genome shotgun (WGS) entry which is preliminary data.</text>
</comment>
<dbReference type="EMBL" id="BLLS01000163">
    <property type="protein sequence ID" value="GFH88152.1"/>
    <property type="molecule type" value="Genomic_DNA"/>
</dbReference>
<dbReference type="AlphaFoldDB" id="A0A3L7Z5K0"/>
<name>A0A3L7Z5K0_9BACE</name>